<feature type="transmembrane region" description="Helical" evidence="2">
    <location>
        <begin position="30"/>
        <end position="48"/>
    </location>
</feature>
<evidence type="ECO:0000256" key="2">
    <source>
        <dbReference type="SAM" id="Phobius"/>
    </source>
</evidence>
<proteinExistence type="predicted"/>
<keyword evidence="2" id="KW-0812">Transmembrane</keyword>
<keyword evidence="4" id="KW-1185">Reference proteome</keyword>
<dbReference type="EMBL" id="BMAV01006928">
    <property type="protein sequence ID" value="GFY49266.1"/>
    <property type="molecule type" value="Genomic_DNA"/>
</dbReference>
<accession>A0A8X6XAJ5</accession>
<evidence type="ECO:0000256" key="1">
    <source>
        <dbReference type="SAM" id="MobiDB-lite"/>
    </source>
</evidence>
<organism evidence="3 4">
    <name type="scientific">Trichonephila inaurata madagascariensis</name>
    <dbReference type="NCBI Taxonomy" id="2747483"/>
    <lineage>
        <taxon>Eukaryota</taxon>
        <taxon>Metazoa</taxon>
        <taxon>Ecdysozoa</taxon>
        <taxon>Arthropoda</taxon>
        <taxon>Chelicerata</taxon>
        <taxon>Arachnida</taxon>
        <taxon>Araneae</taxon>
        <taxon>Araneomorphae</taxon>
        <taxon>Entelegynae</taxon>
        <taxon>Araneoidea</taxon>
        <taxon>Nephilidae</taxon>
        <taxon>Trichonephila</taxon>
        <taxon>Trichonephila inaurata</taxon>
    </lineage>
</organism>
<protein>
    <submittedName>
        <fullName evidence="3">Uncharacterized protein</fullName>
    </submittedName>
</protein>
<keyword evidence="2" id="KW-0472">Membrane</keyword>
<keyword evidence="2" id="KW-1133">Transmembrane helix</keyword>
<reference evidence="3" key="1">
    <citation type="submission" date="2020-08" db="EMBL/GenBank/DDBJ databases">
        <title>Multicomponent nature underlies the extraordinary mechanical properties of spider dragline silk.</title>
        <authorList>
            <person name="Kono N."/>
            <person name="Nakamura H."/>
            <person name="Mori M."/>
            <person name="Yoshida Y."/>
            <person name="Ohtoshi R."/>
            <person name="Malay A.D."/>
            <person name="Moran D.A.P."/>
            <person name="Tomita M."/>
            <person name="Numata K."/>
            <person name="Arakawa K."/>
        </authorList>
    </citation>
    <scope>NUCLEOTIDE SEQUENCE</scope>
</reference>
<dbReference type="Proteomes" id="UP000886998">
    <property type="component" value="Unassembled WGS sequence"/>
</dbReference>
<dbReference type="AlphaFoldDB" id="A0A8X6XAJ5"/>
<sequence length="84" mass="9758">MEQYHPRNSFLSTSGNENVRKWPKRNNQSSVVLTLSFVLTAFVFLRSINLESTQVPDEKKNIFKLMEIAPSEQCCQFHSRCSAY</sequence>
<comment type="caution">
    <text evidence="3">The sequence shown here is derived from an EMBL/GenBank/DDBJ whole genome shotgun (WGS) entry which is preliminary data.</text>
</comment>
<name>A0A8X6XAJ5_9ARAC</name>
<gene>
    <name evidence="3" type="ORF">TNIN_367331</name>
</gene>
<evidence type="ECO:0000313" key="4">
    <source>
        <dbReference type="Proteomes" id="UP000886998"/>
    </source>
</evidence>
<feature type="region of interest" description="Disordered" evidence="1">
    <location>
        <begin position="1"/>
        <end position="22"/>
    </location>
</feature>
<evidence type="ECO:0000313" key="3">
    <source>
        <dbReference type="EMBL" id="GFY49266.1"/>
    </source>
</evidence>